<name>A0ABQ8JT46_DERPT</name>
<protein>
    <submittedName>
        <fullName evidence="1">Uncharacterized protein</fullName>
    </submittedName>
</protein>
<evidence type="ECO:0000313" key="2">
    <source>
        <dbReference type="Proteomes" id="UP000887458"/>
    </source>
</evidence>
<reference evidence="1 2" key="1">
    <citation type="journal article" date="2018" name="J. Allergy Clin. Immunol.">
        <title>High-quality assembly of Dermatophagoides pteronyssinus genome and transcriptome reveals a wide range of novel allergens.</title>
        <authorList>
            <person name="Liu X.Y."/>
            <person name="Yang K.Y."/>
            <person name="Wang M.Q."/>
            <person name="Kwok J.S."/>
            <person name="Zeng X."/>
            <person name="Yang Z."/>
            <person name="Xiao X.J."/>
            <person name="Lau C.P."/>
            <person name="Li Y."/>
            <person name="Huang Z.M."/>
            <person name="Ba J.G."/>
            <person name="Yim A.K."/>
            <person name="Ouyang C.Y."/>
            <person name="Ngai S.M."/>
            <person name="Chan T.F."/>
            <person name="Leung E.L."/>
            <person name="Liu L."/>
            <person name="Liu Z.G."/>
            <person name="Tsui S.K."/>
        </authorList>
    </citation>
    <scope>NUCLEOTIDE SEQUENCE [LARGE SCALE GENOMIC DNA]</scope>
    <source>
        <strain evidence="1">Derp</strain>
    </source>
</reference>
<organism evidence="1 2">
    <name type="scientific">Dermatophagoides pteronyssinus</name>
    <name type="common">European house dust mite</name>
    <dbReference type="NCBI Taxonomy" id="6956"/>
    <lineage>
        <taxon>Eukaryota</taxon>
        <taxon>Metazoa</taxon>
        <taxon>Ecdysozoa</taxon>
        <taxon>Arthropoda</taxon>
        <taxon>Chelicerata</taxon>
        <taxon>Arachnida</taxon>
        <taxon>Acari</taxon>
        <taxon>Acariformes</taxon>
        <taxon>Sarcoptiformes</taxon>
        <taxon>Astigmata</taxon>
        <taxon>Psoroptidia</taxon>
        <taxon>Analgoidea</taxon>
        <taxon>Pyroglyphidae</taxon>
        <taxon>Dermatophagoidinae</taxon>
        <taxon>Dermatophagoides</taxon>
    </lineage>
</organism>
<comment type="caution">
    <text evidence="1">The sequence shown here is derived from an EMBL/GenBank/DDBJ whole genome shotgun (WGS) entry which is preliminary data.</text>
</comment>
<dbReference type="Proteomes" id="UP000887458">
    <property type="component" value="Unassembled WGS sequence"/>
</dbReference>
<reference evidence="1 2" key="2">
    <citation type="journal article" date="2022" name="Mol. Biol. Evol.">
        <title>Comparative Genomics Reveals Insights into the Divergent Evolution of Astigmatic Mites and Household Pest Adaptations.</title>
        <authorList>
            <person name="Xiong Q."/>
            <person name="Wan A.T."/>
            <person name="Liu X."/>
            <person name="Fung C.S."/>
            <person name="Xiao X."/>
            <person name="Malainual N."/>
            <person name="Hou J."/>
            <person name="Wang L."/>
            <person name="Wang M."/>
            <person name="Yang K.Y."/>
            <person name="Cui Y."/>
            <person name="Leung E.L."/>
            <person name="Nong W."/>
            <person name="Shin S.K."/>
            <person name="Au S.W."/>
            <person name="Jeong K.Y."/>
            <person name="Chew F.T."/>
            <person name="Hui J.H."/>
            <person name="Leung T.F."/>
            <person name="Tungtrongchitr A."/>
            <person name="Zhong N."/>
            <person name="Liu Z."/>
            <person name="Tsui S.K."/>
        </authorList>
    </citation>
    <scope>NUCLEOTIDE SEQUENCE [LARGE SCALE GENOMIC DNA]</scope>
    <source>
        <strain evidence="1">Derp</strain>
    </source>
</reference>
<evidence type="ECO:0000313" key="1">
    <source>
        <dbReference type="EMBL" id="KAH9425779.1"/>
    </source>
</evidence>
<gene>
    <name evidence="1" type="ORF">DERP_004997</name>
</gene>
<proteinExistence type="predicted"/>
<dbReference type="EMBL" id="NJHN03000017">
    <property type="protein sequence ID" value="KAH9425779.1"/>
    <property type="molecule type" value="Genomic_DNA"/>
</dbReference>
<sequence length="41" mass="4567">MDRNNRKSVTGIGIYGIETPAGRYQISNLILTLGIKMDIFP</sequence>
<accession>A0ABQ8JT46</accession>
<keyword evidence="2" id="KW-1185">Reference proteome</keyword>